<dbReference type="Gene3D" id="3.30.300.130">
    <property type="entry name" value="Fe-S cluster assembly (FSCA)"/>
    <property type="match status" value="1"/>
</dbReference>
<evidence type="ECO:0000259" key="2">
    <source>
        <dbReference type="Pfam" id="PF01106"/>
    </source>
</evidence>
<dbReference type="InterPro" id="IPR001075">
    <property type="entry name" value="NIF_FeS_clus_asmbl_NifU_C"/>
</dbReference>
<dbReference type="GO" id="GO:0016226">
    <property type="term" value="P:iron-sulfur cluster assembly"/>
    <property type="evidence" value="ECO:0007669"/>
    <property type="project" value="InterPro"/>
</dbReference>
<dbReference type="GO" id="GO:0005506">
    <property type="term" value="F:iron ion binding"/>
    <property type="evidence" value="ECO:0007669"/>
    <property type="project" value="InterPro"/>
</dbReference>
<evidence type="ECO:0000256" key="1">
    <source>
        <dbReference type="ARBA" id="ARBA00006420"/>
    </source>
</evidence>
<name>A0A8J9X7D6_PHATR</name>
<dbReference type="SUPFAM" id="SSF117916">
    <property type="entry name" value="Fe-S cluster assembly (FSCA) domain-like"/>
    <property type="match status" value="1"/>
</dbReference>
<reference evidence="3" key="1">
    <citation type="submission" date="2022-02" db="EMBL/GenBank/DDBJ databases">
        <authorList>
            <person name="Giguere J D."/>
        </authorList>
    </citation>
    <scope>NUCLEOTIDE SEQUENCE</scope>
    <source>
        <strain evidence="3">CCAP 1055/1</strain>
    </source>
</reference>
<accession>A0A8J9X7D6</accession>
<dbReference type="GO" id="GO:0051536">
    <property type="term" value="F:iron-sulfur cluster binding"/>
    <property type="evidence" value="ECO:0007669"/>
    <property type="project" value="InterPro"/>
</dbReference>
<dbReference type="PANTHER" id="PTHR11178:SF15">
    <property type="entry name" value="NIFU-LIKE PROTEIN 1, CHLOROPLASTIC"/>
    <property type="match status" value="1"/>
</dbReference>
<dbReference type="GO" id="GO:0009536">
    <property type="term" value="C:plastid"/>
    <property type="evidence" value="ECO:0007669"/>
    <property type="project" value="UniProtKB-ARBA"/>
</dbReference>
<dbReference type="GO" id="GO:0005198">
    <property type="term" value="F:structural molecule activity"/>
    <property type="evidence" value="ECO:0007669"/>
    <property type="project" value="UniProtKB-ARBA"/>
</dbReference>
<dbReference type="PANTHER" id="PTHR11178">
    <property type="entry name" value="IRON-SULFUR CLUSTER SCAFFOLD PROTEIN NFU-RELATED"/>
    <property type="match status" value="1"/>
</dbReference>
<dbReference type="FunFam" id="3.30.300.130:FF:000003">
    <property type="entry name" value="NifU-like protein 3, chloroplastic"/>
    <property type="match status" value="1"/>
</dbReference>
<sequence>TIDGVDKVLDEVRPYLISDGGNVSVESVDADSQTVYLKLEGACGSCSSSTVTMQMGIERVLKEKYPNLREVLQVEDD</sequence>
<dbReference type="AlphaFoldDB" id="A0A8J9X7D6"/>
<gene>
    <name evidence="3" type="ORF">PTTT1_LOCUS25794</name>
</gene>
<feature type="non-terminal residue" evidence="3">
    <location>
        <position position="77"/>
    </location>
</feature>
<comment type="similarity">
    <text evidence="1">Belongs to the NifU family.</text>
</comment>
<dbReference type="GO" id="GO:0005739">
    <property type="term" value="C:mitochondrion"/>
    <property type="evidence" value="ECO:0007669"/>
    <property type="project" value="TreeGrafter"/>
</dbReference>
<dbReference type="EMBL" id="OU594943">
    <property type="protein sequence ID" value="CAG9284387.1"/>
    <property type="molecule type" value="Genomic_DNA"/>
</dbReference>
<dbReference type="InterPro" id="IPR034904">
    <property type="entry name" value="FSCA_dom_sf"/>
</dbReference>
<dbReference type="Pfam" id="PF01106">
    <property type="entry name" value="NifU"/>
    <property type="match status" value="1"/>
</dbReference>
<feature type="domain" description="NIF system FeS cluster assembly NifU C-terminal" evidence="2">
    <location>
        <begin position="5"/>
        <end position="71"/>
    </location>
</feature>
<protein>
    <recommendedName>
        <fullName evidence="2">NIF system FeS cluster assembly NifU C-terminal domain-containing protein</fullName>
    </recommendedName>
</protein>
<dbReference type="Proteomes" id="UP000836788">
    <property type="component" value="Chromosome 2"/>
</dbReference>
<feature type="non-terminal residue" evidence="3">
    <location>
        <position position="1"/>
    </location>
</feature>
<evidence type="ECO:0000313" key="3">
    <source>
        <dbReference type="EMBL" id="CAG9284387.1"/>
    </source>
</evidence>
<organism evidence="3">
    <name type="scientific">Phaeodactylum tricornutum</name>
    <name type="common">Diatom</name>
    <dbReference type="NCBI Taxonomy" id="2850"/>
    <lineage>
        <taxon>Eukaryota</taxon>
        <taxon>Sar</taxon>
        <taxon>Stramenopiles</taxon>
        <taxon>Ochrophyta</taxon>
        <taxon>Bacillariophyta</taxon>
        <taxon>Bacillariophyceae</taxon>
        <taxon>Bacillariophycidae</taxon>
        <taxon>Naviculales</taxon>
        <taxon>Phaeodactylaceae</taxon>
        <taxon>Phaeodactylum</taxon>
    </lineage>
</organism>
<proteinExistence type="inferred from homology"/>